<feature type="region of interest" description="Disordered" evidence="6">
    <location>
        <begin position="392"/>
        <end position="419"/>
    </location>
</feature>
<dbReference type="InterPro" id="IPR017853">
    <property type="entry name" value="GH"/>
</dbReference>
<dbReference type="GO" id="GO:0005975">
    <property type="term" value="P:carbohydrate metabolic process"/>
    <property type="evidence" value="ECO:0007669"/>
    <property type="project" value="InterPro"/>
</dbReference>
<protein>
    <recommendedName>
        <fullName evidence="3">beta-N-acetylhexosaminidase</fullName>
        <ecNumber evidence="3">3.2.1.52</ecNumber>
    </recommendedName>
</protein>
<feature type="domain" description="Glycoside hydrolase family 20 catalytic" evidence="8">
    <location>
        <begin position="181"/>
        <end position="340"/>
    </location>
</feature>
<dbReference type="PANTHER" id="PTHR22600:SF57">
    <property type="entry name" value="BETA-N-ACETYLHEXOSAMINIDASE"/>
    <property type="match status" value="1"/>
</dbReference>
<gene>
    <name evidence="9" type="ORF">SEMRO_56_G032830.1</name>
</gene>
<comment type="similarity">
    <text evidence="2">Belongs to the glycosyl hydrolase 20 family.</text>
</comment>
<dbReference type="EC" id="3.2.1.52" evidence="3"/>
<dbReference type="PANTHER" id="PTHR22600">
    <property type="entry name" value="BETA-HEXOSAMINIDASE"/>
    <property type="match status" value="1"/>
</dbReference>
<reference evidence="9" key="1">
    <citation type="submission" date="2020-06" db="EMBL/GenBank/DDBJ databases">
        <authorList>
            <consortium name="Plant Systems Biology data submission"/>
        </authorList>
    </citation>
    <scope>NUCLEOTIDE SEQUENCE</scope>
    <source>
        <strain evidence="9">D6</strain>
    </source>
</reference>
<dbReference type="GO" id="GO:0030203">
    <property type="term" value="P:glycosaminoglycan metabolic process"/>
    <property type="evidence" value="ECO:0007669"/>
    <property type="project" value="TreeGrafter"/>
</dbReference>
<dbReference type="GO" id="GO:0004563">
    <property type="term" value="F:beta-N-acetylhexosaminidase activity"/>
    <property type="evidence" value="ECO:0007669"/>
    <property type="project" value="UniProtKB-EC"/>
</dbReference>
<evidence type="ECO:0000259" key="8">
    <source>
        <dbReference type="Pfam" id="PF00728"/>
    </source>
</evidence>
<evidence type="ECO:0000256" key="7">
    <source>
        <dbReference type="SAM" id="SignalP"/>
    </source>
</evidence>
<proteinExistence type="inferred from homology"/>
<organism evidence="9 10">
    <name type="scientific">Seminavis robusta</name>
    <dbReference type="NCBI Taxonomy" id="568900"/>
    <lineage>
        <taxon>Eukaryota</taxon>
        <taxon>Sar</taxon>
        <taxon>Stramenopiles</taxon>
        <taxon>Ochrophyta</taxon>
        <taxon>Bacillariophyta</taxon>
        <taxon>Bacillariophyceae</taxon>
        <taxon>Bacillariophycidae</taxon>
        <taxon>Naviculales</taxon>
        <taxon>Naviculaceae</taxon>
        <taxon>Seminavis</taxon>
    </lineage>
</organism>
<evidence type="ECO:0000256" key="6">
    <source>
        <dbReference type="SAM" id="MobiDB-lite"/>
    </source>
</evidence>
<evidence type="ECO:0000256" key="1">
    <source>
        <dbReference type="ARBA" id="ARBA00001231"/>
    </source>
</evidence>
<dbReference type="OrthoDB" id="44496at2759"/>
<evidence type="ECO:0000313" key="9">
    <source>
        <dbReference type="EMBL" id="CAB9499227.1"/>
    </source>
</evidence>
<dbReference type="SUPFAM" id="SSF51445">
    <property type="entry name" value="(Trans)glycosidases"/>
    <property type="match status" value="2"/>
</dbReference>
<dbReference type="AlphaFoldDB" id="A0A9N8H489"/>
<dbReference type="Gene3D" id="3.20.20.80">
    <property type="entry name" value="Glycosidases"/>
    <property type="match status" value="2"/>
</dbReference>
<accession>A0A9N8H489</accession>
<dbReference type="InterPro" id="IPR015883">
    <property type="entry name" value="Glyco_hydro_20_cat"/>
</dbReference>
<evidence type="ECO:0000256" key="5">
    <source>
        <dbReference type="PIRSR" id="PIRSR625705-1"/>
    </source>
</evidence>
<evidence type="ECO:0000313" key="10">
    <source>
        <dbReference type="Proteomes" id="UP001153069"/>
    </source>
</evidence>
<dbReference type="Proteomes" id="UP001153069">
    <property type="component" value="Unassembled WGS sequence"/>
</dbReference>
<dbReference type="Pfam" id="PF00728">
    <property type="entry name" value="Glyco_hydro_20"/>
    <property type="match status" value="1"/>
</dbReference>
<name>A0A9N8H489_9STRA</name>
<keyword evidence="10" id="KW-1185">Reference proteome</keyword>
<sequence length="1048" mass="118868">MTRSIGSRRRLPLVLSATLIAVASRLLVGSSSGLFVQAYQPTEEDEETRGANKKDIHHAEFRRRLVHKTLDPKSRANILAAHELAMAQAKAEGKFLYEERDDPFQVMSGETMKRQDAQAKKDGSTSPPKDAHIIEQLQSRTVTRGMDPLIQTEKDDENVEALDKKLPWLSNKESVHLAVDYLGVTVDAGRHYFPMSWWKRLIVYLHKMHYNLIHLRLADEENFAVRLDSYPQLAAAAISNKTYSPAELKELVAFAKQHHITIIPELQMPVRTTSWAGAVPGLIMPCANFICETSHYVPLNLDHPDLPAILEGVLKEVIAIFGNPSMLHLGGALFMDEAKECLREVAKQKKKEVPVEEDPATIYWIKWEGLIREVLKRLGYPEKKVIRTQHVASVDDEKEESVSSTKATEDTNKAKEESKPIQRVGGIEHYWMTFPQDGNSNNINSKNWVPLPESIVSTGLDFALDDDDSAWKIYKHTQQVLELSVKPKAILVGTMHLSTNLLPQQNLWLQRNVLARLVAVSMAATEEANKKELSEFNFELSYQRECLSLLPKALCELKGHTLVSRRSFLGLLSKRSQDWRQAICRRLTLETSEISFQPAVHARASAIAGGNDVFGKFFHRLPEFYQPNNERGCKKVLVDPVKALKQKVEKTGVILDMANSLAYPRLVKTLFVDFIAPLGMDWLQLRLSDDFAFVPQLEYNSLLAQSMWTDELPGLTEAPKIKFFHRLVNAANEWGVDIIPEISISTNAGGWINGGFLVQCPKLFCKDGTGIPNNIQDPLFLPLVYDVIRELRVTFGGSYFHLGTDERVDNLKCFEENGLKDDEDPPFGEFERNLQKLLAMLGIEPESVIRYDNEEQLTYKDRVGKITHYRAVPGGDMPDIREEEPFVVTVDLLESNIYSIYKRTRKLVGLKPMGIMGEIRSLDQEVWKQQYMGLRLIAFKMGFSEWEGEQSGDEELDHKEFIKEVLRICTALNYSECKEEGGGAEKLLKSEKIKEGDDDDAVDSAPETYPIATQKFRNALCTKHTRFRKSKRMKDEFVLQADQVVKTG</sequence>
<dbReference type="EMBL" id="CAICTM010000055">
    <property type="protein sequence ID" value="CAB9499227.1"/>
    <property type="molecule type" value="Genomic_DNA"/>
</dbReference>
<feature type="chain" id="PRO_5040467484" description="beta-N-acetylhexosaminidase" evidence="7">
    <location>
        <begin position="34"/>
        <end position="1048"/>
    </location>
</feature>
<evidence type="ECO:0000256" key="2">
    <source>
        <dbReference type="ARBA" id="ARBA00006285"/>
    </source>
</evidence>
<feature type="active site" description="Proton donor" evidence="5">
    <location>
        <position position="337"/>
    </location>
</feature>
<dbReference type="GO" id="GO:0016020">
    <property type="term" value="C:membrane"/>
    <property type="evidence" value="ECO:0007669"/>
    <property type="project" value="TreeGrafter"/>
</dbReference>
<comment type="caution">
    <text evidence="9">The sequence shown here is derived from an EMBL/GenBank/DDBJ whole genome shotgun (WGS) entry which is preliminary data.</text>
</comment>
<keyword evidence="7" id="KW-0732">Signal</keyword>
<feature type="compositionally biased region" description="Basic and acidic residues" evidence="6">
    <location>
        <begin position="111"/>
        <end position="131"/>
    </location>
</feature>
<dbReference type="InterPro" id="IPR025705">
    <property type="entry name" value="Beta_hexosaminidase_sua/sub"/>
</dbReference>
<comment type="catalytic activity">
    <reaction evidence="1">
        <text>Hydrolysis of terminal non-reducing N-acetyl-D-hexosamine residues in N-acetyl-beta-D-hexosaminides.</text>
        <dbReference type="EC" id="3.2.1.52"/>
    </reaction>
</comment>
<evidence type="ECO:0000256" key="4">
    <source>
        <dbReference type="ARBA" id="ARBA00022801"/>
    </source>
</evidence>
<feature type="compositionally biased region" description="Basic and acidic residues" evidence="6">
    <location>
        <begin position="407"/>
        <end position="419"/>
    </location>
</feature>
<evidence type="ECO:0000256" key="3">
    <source>
        <dbReference type="ARBA" id="ARBA00012663"/>
    </source>
</evidence>
<keyword evidence="4" id="KW-0378">Hydrolase</keyword>
<feature type="signal peptide" evidence="7">
    <location>
        <begin position="1"/>
        <end position="33"/>
    </location>
</feature>
<feature type="region of interest" description="Disordered" evidence="6">
    <location>
        <begin position="110"/>
        <end position="131"/>
    </location>
</feature>